<dbReference type="Proteomes" id="UP000283210">
    <property type="component" value="Chromosome 20"/>
</dbReference>
<keyword evidence="3" id="KW-1185">Reference proteome</keyword>
<proteinExistence type="predicted"/>
<organism evidence="2 3">
    <name type="scientific">Oryzias javanicus</name>
    <name type="common">Javanese ricefish</name>
    <name type="synonym">Aplocheilus javanicus</name>
    <dbReference type="NCBI Taxonomy" id="123683"/>
    <lineage>
        <taxon>Eukaryota</taxon>
        <taxon>Metazoa</taxon>
        <taxon>Chordata</taxon>
        <taxon>Craniata</taxon>
        <taxon>Vertebrata</taxon>
        <taxon>Euteleostomi</taxon>
        <taxon>Actinopterygii</taxon>
        <taxon>Neopterygii</taxon>
        <taxon>Teleostei</taxon>
        <taxon>Neoteleostei</taxon>
        <taxon>Acanthomorphata</taxon>
        <taxon>Ovalentaria</taxon>
        <taxon>Atherinomorphae</taxon>
        <taxon>Beloniformes</taxon>
        <taxon>Adrianichthyidae</taxon>
        <taxon>Oryziinae</taxon>
        <taxon>Oryzias</taxon>
    </lineage>
</organism>
<feature type="region of interest" description="Disordered" evidence="1">
    <location>
        <begin position="1"/>
        <end position="51"/>
    </location>
</feature>
<evidence type="ECO:0000313" key="3">
    <source>
        <dbReference type="Proteomes" id="UP000283210"/>
    </source>
</evidence>
<dbReference type="EMBL" id="CM012456">
    <property type="protein sequence ID" value="RVE58834.1"/>
    <property type="molecule type" value="Genomic_DNA"/>
</dbReference>
<reference evidence="2 3" key="2">
    <citation type="submission" date="2019-01" db="EMBL/GenBank/DDBJ databases">
        <title>A chromosome length genome reference of the Java medaka (oryzias javanicus).</title>
        <authorList>
            <person name="Herpin A."/>
            <person name="Takehana Y."/>
            <person name="Naruse K."/>
            <person name="Ansai S."/>
            <person name="Kawaguchi M."/>
        </authorList>
    </citation>
    <scope>NUCLEOTIDE SEQUENCE [LARGE SCALE GENOMIC DNA]</scope>
    <source>
        <strain evidence="2">RS831</strain>
        <tissue evidence="2">Whole body</tissue>
    </source>
</reference>
<accession>A0A3S2PR95</accession>
<sequence length="69" mass="7479">MKAHQMLVSESHGSDQVTATGPAPAGCVLYRTRPRPSATKLPPPLKHRNGGTVTLKMSDAFYSQHLHNV</sequence>
<dbReference type="AlphaFoldDB" id="A0A3S2PR95"/>
<name>A0A3S2PR95_ORYJA</name>
<evidence type="ECO:0000313" key="2">
    <source>
        <dbReference type="EMBL" id="RVE58834.1"/>
    </source>
</evidence>
<evidence type="ECO:0000256" key="1">
    <source>
        <dbReference type="SAM" id="MobiDB-lite"/>
    </source>
</evidence>
<gene>
    <name evidence="2" type="ORF">OJAV_G00198250</name>
</gene>
<protein>
    <submittedName>
        <fullName evidence="2">Uncharacterized protein</fullName>
    </submittedName>
</protein>
<reference evidence="2 3" key="1">
    <citation type="submission" date="2018-11" db="EMBL/GenBank/DDBJ databases">
        <authorList>
            <person name="Lopez-Roques C."/>
            <person name="Donnadieu C."/>
            <person name="Bouchez O."/>
            <person name="Klopp C."/>
            <person name="Cabau C."/>
            <person name="Zahm M."/>
        </authorList>
    </citation>
    <scope>NUCLEOTIDE SEQUENCE [LARGE SCALE GENOMIC DNA]</scope>
    <source>
        <strain evidence="2">RS831</strain>
        <tissue evidence="2">Whole body</tissue>
    </source>
</reference>